<sequence>MRFPVFSLLFVLLCCGCSVSHRRVNWCAPSVESALASVGDASQTLIDALLSARRLEQADEPACVEAYFHVATETLPNSPIHKVAVAKLVETAGRFGRIDMEVGIHLASGRAASVLRFQTNGFEWSNDEFREFIPVGKYCAEGLACHNATDGPGTAFVVLGEDRRSKPLLLECEPFAATAMLIQTEGSYELHWYAPKVAAQQGLAYDRTAPIAFGMIGTEKVALEDYRFPSEPSAGPTLFMGQPYQRGKTPVIFVHGLASDASTWAGTINELRQCEDLNDRFQFWFFEYPSGLSVLGNAAALRQQIKCLIHRIDPKGTDPALQRMIIVGHSAGGLIAKAQCCASGNRLWDAAFKQSLADLKLAPEVESDLKRDFYFEPSSRIDQVIYIATPHRGSVISYHLPARLATHLVQTPQLIRSEHRDLLRNNPHSVRWQLRHRMPTCVDLLKPNSQILQALDACPIAGNVRVDSIIGFGHSHHPWQDSDGVVAVSSATDKRSTTETFINAKHTKIKSDPATINQLIRLLSERCP</sequence>
<gene>
    <name evidence="2" type="ORF">TBK1r_48620</name>
</gene>
<dbReference type="SUPFAM" id="SSF53474">
    <property type="entry name" value="alpha/beta-Hydrolases"/>
    <property type="match status" value="1"/>
</dbReference>
<reference evidence="2 3" key="1">
    <citation type="submission" date="2019-02" db="EMBL/GenBank/DDBJ databases">
        <title>Deep-cultivation of Planctomycetes and their phenomic and genomic characterization uncovers novel biology.</title>
        <authorList>
            <person name="Wiegand S."/>
            <person name="Jogler M."/>
            <person name="Boedeker C."/>
            <person name="Pinto D."/>
            <person name="Vollmers J."/>
            <person name="Rivas-Marin E."/>
            <person name="Kohn T."/>
            <person name="Peeters S.H."/>
            <person name="Heuer A."/>
            <person name="Rast P."/>
            <person name="Oberbeckmann S."/>
            <person name="Bunk B."/>
            <person name="Jeske O."/>
            <person name="Meyerdierks A."/>
            <person name="Storesund J.E."/>
            <person name="Kallscheuer N."/>
            <person name="Luecker S."/>
            <person name="Lage O.M."/>
            <person name="Pohl T."/>
            <person name="Merkel B.J."/>
            <person name="Hornburger P."/>
            <person name="Mueller R.-W."/>
            <person name="Bruemmer F."/>
            <person name="Labrenz M."/>
            <person name="Spormann A.M."/>
            <person name="Op den Camp H."/>
            <person name="Overmann J."/>
            <person name="Amann R."/>
            <person name="Jetten M.S.M."/>
            <person name="Mascher T."/>
            <person name="Medema M.H."/>
            <person name="Devos D.P."/>
            <person name="Kaster A.-K."/>
            <person name="Ovreas L."/>
            <person name="Rohde M."/>
            <person name="Galperin M.Y."/>
            <person name="Jogler C."/>
        </authorList>
    </citation>
    <scope>NUCLEOTIDE SEQUENCE [LARGE SCALE GENOMIC DNA]</scope>
    <source>
        <strain evidence="2 3">TBK1r</strain>
    </source>
</reference>
<feature type="domain" description="GPI inositol-deacylase PGAP1-like alpha/beta" evidence="1">
    <location>
        <begin position="249"/>
        <end position="340"/>
    </location>
</feature>
<organism evidence="2 3">
    <name type="scientific">Stieleria magnilauensis</name>
    <dbReference type="NCBI Taxonomy" id="2527963"/>
    <lineage>
        <taxon>Bacteria</taxon>
        <taxon>Pseudomonadati</taxon>
        <taxon>Planctomycetota</taxon>
        <taxon>Planctomycetia</taxon>
        <taxon>Pirellulales</taxon>
        <taxon>Pirellulaceae</taxon>
        <taxon>Stieleria</taxon>
    </lineage>
</organism>
<evidence type="ECO:0000313" key="3">
    <source>
        <dbReference type="Proteomes" id="UP000318081"/>
    </source>
</evidence>
<name>A0ABX5XYS6_9BACT</name>
<dbReference type="Proteomes" id="UP000318081">
    <property type="component" value="Chromosome"/>
</dbReference>
<dbReference type="InterPro" id="IPR012908">
    <property type="entry name" value="PGAP1-ab_dom-like"/>
</dbReference>
<dbReference type="Gene3D" id="3.40.50.1820">
    <property type="entry name" value="alpha/beta hydrolase"/>
    <property type="match status" value="1"/>
</dbReference>
<dbReference type="EMBL" id="CP036432">
    <property type="protein sequence ID" value="QDV85846.1"/>
    <property type="molecule type" value="Genomic_DNA"/>
</dbReference>
<dbReference type="Pfam" id="PF07819">
    <property type="entry name" value="PGAP1"/>
    <property type="match status" value="1"/>
</dbReference>
<accession>A0ABX5XYS6</accession>
<evidence type="ECO:0000313" key="2">
    <source>
        <dbReference type="EMBL" id="QDV85846.1"/>
    </source>
</evidence>
<keyword evidence="2" id="KW-0378">Hydrolase</keyword>
<keyword evidence="3" id="KW-1185">Reference proteome</keyword>
<proteinExistence type="predicted"/>
<evidence type="ECO:0000259" key="1">
    <source>
        <dbReference type="Pfam" id="PF07819"/>
    </source>
</evidence>
<protein>
    <submittedName>
        <fullName evidence="2">Alpha/beta hydrolase family protein</fullName>
    </submittedName>
</protein>
<dbReference type="GO" id="GO:0016787">
    <property type="term" value="F:hydrolase activity"/>
    <property type="evidence" value="ECO:0007669"/>
    <property type="project" value="UniProtKB-KW"/>
</dbReference>
<dbReference type="InterPro" id="IPR029058">
    <property type="entry name" value="AB_hydrolase_fold"/>
</dbReference>